<dbReference type="PANTHER" id="PTHR30620">
    <property type="entry name" value="PERIPLASMIC BETA-GLUCOSIDASE-RELATED"/>
    <property type="match status" value="1"/>
</dbReference>
<dbReference type="Proteomes" id="UP000563524">
    <property type="component" value="Unassembled WGS sequence"/>
</dbReference>
<dbReference type="InterPro" id="IPR041443">
    <property type="entry name" value="Exop_C"/>
</dbReference>
<dbReference type="GO" id="GO:0008422">
    <property type="term" value="F:beta-glucosidase activity"/>
    <property type="evidence" value="ECO:0007669"/>
    <property type="project" value="UniProtKB-EC"/>
</dbReference>
<dbReference type="InterPro" id="IPR001764">
    <property type="entry name" value="Glyco_hydro_3_N"/>
</dbReference>
<feature type="compositionally biased region" description="Low complexity" evidence="2">
    <location>
        <begin position="38"/>
        <end position="48"/>
    </location>
</feature>
<feature type="domain" description="Glycoside hydrolase family 3 N-terminal" evidence="3">
    <location>
        <begin position="85"/>
        <end position="407"/>
    </location>
</feature>
<dbReference type="GO" id="GO:0009251">
    <property type="term" value="P:glucan catabolic process"/>
    <property type="evidence" value="ECO:0007669"/>
    <property type="project" value="TreeGrafter"/>
</dbReference>
<name>A0A840I525_9PROT</name>
<dbReference type="Pfam" id="PF00933">
    <property type="entry name" value="Glyco_hydro_3"/>
    <property type="match status" value="1"/>
</dbReference>
<evidence type="ECO:0000256" key="2">
    <source>
        <dbReference type="SAM" id="MobiDB-lite"/>
    </source>
</evidence>
<gene>
    <name evidence="6" type="ORF">GGQ59_002480</name>
</gene>
<accession>A0A840I525</accession>
<protein>
    <submittedName>
        <fullName evidence="6">Beta-glucosidase</fullName>
        <ecNumber evidence="6">3.2.1.21</ecNumber>
    </submittedName>
</protein>
<dbReference type="SUPFAM" id="SSF51445">
    <property type="entry name" value="(Trans)glycosidases"/>
    <property type="match status" value="1"/>
</dbReference>
<dbReference type="SUPFAM" id="SSF52279">
    <property type="entry name" value="Beta-D-glucan exohydrolase, C-terminal domain"/>
    <property type="match status" value="1"/>
</dbReference>
<dbReference type="Gene3D" id="3.40.50.1700">
    <property type="entry name" value="Glycoside hydrolase family 3 C-terminal domain"/>
    <property type="match status" value="1"/>
</dbReference>
<evidence type="ECO:0000259" key="3">
    <source>
        <dbReference type="Pfam" id="PF00933"/>
    </source>
</evidence>
<evidence type="ECO:0000313" key="7">
    <source>
        <dbReference type="Proteomes" id="UP000563524"/>
    </source>
</evidence>
<dbReference type="RefSeq" id="WP_183819016.1">
    <property type="nucleotide sequence ID" value="NZ_JACHOB010000005.1"/>
</dbReference>
<feature type="domain" description="ExoP galactose-binding-like" evidence="5">
    <location>
        <begin position="692"/>
        <end position="839"/>
    </location>
</feature>
<reference evidence="6 7" key="1">
    <citation type="submission" date="2020-08" db="EMBL/GenBank/DDBJ databases">
        <title>Genomic Encyclopedia of Type Strains, Phase IV (KMG-IV): sequencing the most valuable type-strain genomes for metagenomic binning, comparative biology and taxonomic classification.</title>
        <authorList>
            <person name="Goeker M."/>
        </authorList>
    </citation>
    <scope>NUCLEOTIDE SEQUENCE [LARGE SCALE GENOMIC DNA]</scope>
    <source>
        <strain evidence="6 7">DSM 102850</strain>
    </source>
</reference>
<dbReference type="EC" id="3.2.1.21" evidence="6"/>
<dbReference type="Pfam" id="PF18559">
    <property type="entry name" value="Exop_C"/>
    <property type="match status" value="1"/>
</dbReference>
<keyword evidence="1 6" id="KW-0378">Hydrolase</keyword>
<dbReference type="Gene3D" id="3.20.20.300">
    <property type="entry name" value="Glycoside hydrolase, family 3, N-terminal domain"/>
    <property type="match status" value="1"/>
</dbReference>
<dbReference type="PROSITE" id="PS51257">
    <property type="entry name" value="PROKAR_LIPOPROTEIN"/>
    <property type="match status" value="1"/>
</dbReference>
<feature type="region of interest" description="Disordered" evidence="2">
    <location>
        <begin position="26"/>
        <end position="48"/>
    </location>
</feature>
<organism evidence="6 7">
    <name type="scientific">Parvularcula dongshanensis</name>
    <dbReference type="NCBI Taxonomy" id="1173995"/>
    <lineage>
        <taxon>Bacteria</taxon>
        <taxon>Pseudomonadati</taxon>
        <taxon>Pseudomonadota</taxon>
        <taxon>Alphaproteobacteria</taxon>
        <taxon>Parvularculales</taxon>
        <taxon>Parvularculaceae</taxon>
        <taxon>Parvularcula</taxon>
    </lineage>
</organism>
<dbReference type="Gene3D" id="2.60.120.430">
    <property type="entry name" value="Galactose-binding lectin"/>
    <property type="match status" value="1"/>
</dbReference>
<dbReference type="InterPro" id="IPR017853">
    <property type="entry name" value="GH"/>
</dbReference>
<sequence>MDVKIKRALLLASGLGALLTAGCGGGDESPDAMGENPAAQEATEQQADANEYPPIRPEIWPQVQSPVQRVPAIENEVQRLLSEMTLEEKVGQVVQADIASVTPEEVAEYHLGSVLNGGNSAPGGDLRADPQDWLDLADAFWRASTGEDGTGIPVIWGTDAVHGHSNLVGATIFPHNIGLGAANDPDLIERIGAVTALEIAVTGLDWTFAPTVATPQDDRWGRTYEGYSEGPDIVSAYAGRMVTGLQGEAGTDEFLGAGKVISTTKHFLGDGGTEGGVDQGETIATEEELRDIHGAGYPSAIEAGVQSAMASYSSWHGEKMHGNKALLTDVLVDQMGFDGFVVGDWNGHGQVAGCEATDCPKAFNAGLDMFMAPDSWKGLYENLVKQVKDGTISEARLNEAAARILRVKLRYGIFDKGLPSTRPNAGDFDLLGSPEHREVAREAVRKSLVLLKNDGVLPIEPGARVLVAGDAADNMVKQTGGWTLSWQGEGNTREDFPNADTIYEGLEAAIGEAGGTAVLSEDGSFEERPDVAIVVFGEPPYAEFRGDRMNVDFADPGPLETLRGFQEQGIPVVSVFLSGRPLWVNPELNASNAFVAAWLPGTEGAGVADVLVAQAGGEAAYDFTGKLSFTWPKAPDQTRINVGDEDYEPLFAYGYGLTYGDDGSLDLLSEDYEVSEEQTGVIFAEGGGEEGWQMMLASEEGEPVEVNDPTAQTEDGALKLSHTDRRAQEDSVKLEWSGDAPASFMMSGEPVNWSRELNGDLALTVDYRLDEASGGPIRVGMGDVLLELPGQDGTVGEFQTVAIRLACFADEGAELQAMATPLVLQSAAANAITVSDAKLGPTENGAACPPAAE</sequence>
<dbReference type="InterPro" id="IPR036962">
    <property type="entry name" value="Glyco_hydro_3_N_sf"/>
</dbReference>
<keyword evidence="7" id="KW-1185">Reference proteome</keyword>
<dbReference type="EMBL" id="JACHOB010000005">
    <property type="protein sequence ID" value="MBB4659939.1"/>
    <property type="molecule type" value="Genomic_DNA"/>
</dbReference>
<evidence type="ECO:0000259" key="4">
    <source>
        <dbReference type="Pfam" id="PF01915"/>
    </source>
</evidence>
<dbReference type="Pfam" id="PF01915">
    <property type="entry name" value="Glyco_hydro_3_C"/>
    <property type="match status" value="1"/>
</dbReference>
<feature type="domain" description="Glycoside hydrolase family 3 C-terminal" evidence="4">
    <location>
        <begin position="448"/>
        <end position="659"/>
    </location>
</feature>
<dbReference type="AlphaFoldDB" id="A0A840I525"/>
<evidence type="ECO:0000256" key="1">
    <source>
        <dbReference type="ARBA" id="ARBA00022801"/>
    </source>
</evidence>
<comment type="caution">
    <text evidence="6">The sequence shown here is derived from an EMBL/GenBank/DDBJ whole genome shotgun (WGS) entry which is preliminary data.</text>
</comment>
<evidence type="ECO:0000313" key="6">
    <source>
        <dbReference type="EMBL" id="MBB4659939.1"/>
    </source>
</evidence>
<keyword evidence="6" id="KW-0326">Glycosidase</keyword>
<evidence type="ECO:0000259" key="5">
    <source>
        <dbReference type="Pfam" id="PF18559"/>
    </source>
</evidence>
<dbReference type="PRINTS" id="PR00133">
    <property type="entry name" value="GLHYDRLASE3"/>
</dbReference>
<dbReference type="InterPro" id="IPR036881">
    <property type="entry name" value="Glyco_hydro_3_C_sf"/>
</dbReference>
<dbReference type="PANTHER" id="PTHR30620:SF77">
    <property type="entry name" value="LYSOSOMAL BETA GLUCOSIDASE-LIKE"/>
    <property type="match status" value="1"/>
</dbReference>
<dbReference type="InterPro" id="IPR002772">
    <property type="entry name" value="Glyco_hydro_3_C"/>
</dbReference>
<proteinExistence type="predicted"/>
<dbReference type="InterPro" id="IPR051915">
    <property type="entry name" value="Cellulose_Degrad_GH3"/>
</dbReference>